<comment type="caution">
    <text evidence="2">The sequence shown here is derived from an EMBL/GenBank/DDBJ whole genome shotgun (WGS) entry which is preliminary data.</text>
</comment>
<feature type="chain" id="PRO_5022726261" evidence="1">
    <location>
        <begin position="25"/>
        <end position="621"/>
    </location>
</feature>
<feature type="signal peptide" evidence="1">
    <location>
        <begin position="1"/>
        <end position="24"/>
    </location>
</feature>
<keyword evidence="1" id="KW-0732">Signal</keyword>
<evidence type="ECO:0000313" key="3">
    <source>
        <dbReference type="Proteomes" id="UP000324748"/>
    </source>
</evidence>
<dbReference type="EMBL" id="VSWC01000054">
    <property type="protein sequence ID" value="KAA1099500.1"/>
    <property type="molecule type" value="Genomic_DNA"/>
</dbReference>
<organism evidence="2 3">
    <name type="scientific">Puccinia graminis f. sp. tritici</name>
    <dbReference type="NCBI Taxonomy" id="56615"/>
    <lineage>
        <taxon>Eukaryota</taxon>
        <taxon>Fungi</taxon>
        <taxon>Dikarya</taxon>
        <taxon>Basidiomycota</taxon>
        <taxon>Pucciniomycotina</taxon>
        <taxon>Pucciniomycetes</taxon>
        <taxon>Pucciniales</taxon>
        <taxon>Pucciniaceae</taxon>
        <taxon>Puccinia</taxon>
    </lineage>
</organism>
<dbReference type="AlphaFoldDB" id="A0A5B0PFS5"/>
<dbReference type="Proteomes" id="UP000324748">
    <property type="component" value="Unassembled WGS sequence"/>
</dbReference>
<accession>A0A5B0PFS5</accession>
<proteinExistence type="predicted"/>
<name>A0A5B0PFS5_PUCGR</name>
<dbReference type="OrthoDB" id="2516136at2759"/>
<protein>
    <submittedName>
        <fullName evidence="2">Uncharacterized protein</fullName>
    </submittedName>
</protein>
<sequence>MLVFSNYSQLQLLIVWCCLQASKSTPVNDVVAQTDSGDSHDMVEGTVTMFETGGTTTTRQQLIRVPSNDKGLNPILKKSVDFTIPEDKDAPEEYIKNILNPLKNDGFVRKFAELPESWEEREILIKQMNKELRYLRKDVKIMKSLVHAVHPRSFQMKKALFIQYSPKLDQLHMQLSIPIRNRIANLKGKQSTISIPKTSHPPNSYIVKPLKTSKFENCDTLKKTAPPVAGKSIKPDPNEKNETATEIIEEQILHEELNQTILQKMGNFLAKEFIKLIIESSPKRHTKHFTEFPIHRLGFQTIHFMYRNHLITQQDFVSLFEENVLNEAAENMYQSYVYDQPHLFDSDYIEDGKNIFNGWYGLTAREMFSVLQPKQQRMFSFYSIAFIFQKYIKLHDSKKIPELKDRMNYYNQSLFKNDRFFNLLEEFYQQNSIHKLYINGDLIKTEITSISDTFKSVENMDLNGEHQNEIPVLFQIIRFIEENYPDLIARLNMKKDDVFGKKYALMCGSSWFHGQLDNRKIYLEMRFCKCKENSWPSTFEFLPTKNQPMKPLDELKCISSHLDNILSQYEQKVNFILDGDQMNIYCDDQRIRELIQFLKVKIDNLKVKIASQPDKFRMYSY</sequence>
<reference evidence="2 3" key="1">
    <citation type="submission" date="2019-05" db="EMBL/GenBank/DDBJ databases">
        <title>Emergence of the Ug99 lineage of the wheat stem rust pathogen through somatic hybridization.</title>
        <authorList>
            <person name="Li F."/>
            <person name="Upadhyaya N.M."/>
            <person name="Sperschneider J."/>
            <person name="Matny O."/>
            <person name="Nguyen-Phuc H."/>
            <person name="Mago R."/>
            <person name="Raley C."/>
            <person name="Miller M.E."/>
            <person name="Silverstein K.A.T."/>
            <person name="Henningsen E."/>
            <person name="Hirsch C.D."/>
            <person name="Visser B."/>
            <person name="Pretorius Z.A."/>
            <person name="Steffenson B.J."/>
            <person name="Schwessinger B."/>
            <person name="Dodds P.N."/>
            <person name="Figueroa M."/>
        </authorList>
    </citation>
    <scope>NUCLEOTIDE SEQUENCE [LARGE SCALE GENOMIC DNA]</scope>
    <source>
        <strain evidence="2">21-0</strain>
    </source>
</reference>
<gene>
    <name evidence="2" type="ORF">PGT21_009482</name>
</gene>
<keyword evidence="3" id="KW-1185">Reference proteome</keyword>
<evidence type="ECO:0000256" key="1">
    <source>
        <dbReference type="SAM" id="SignalP"/>
    </source>
</evidence>
<evidence type="ECO:0000313" key="2">
    <source>
        <dbReference type="EMBL" id="KAA1099500.1"/>
    </source>
</evidence>